<evidence type="ECO:0000313" key="3">
    <source>
        <dbReference type="Proteomes" id="UP000594121"/>
    </source>
</evidence>
<evidence type="ECO:0000313" key="2">
    <source>
        <dbReference type="EMBL" id="QOJ78867.1"/>
    </source>
</evidence>
<dbReference type="SUPFAM" id="SSF81593">
    <property type="entry name" value="Nucleotidyltransferase substrate binding subunit/domain"/>
    <property type="match status" value="1"/>
</dbReference>
<keyword evidence="3" id="KW-1185">Reference proteome</keyword>
<accession>A0A7L9FGM9</accession>
<dbReference type="SMART" id="SM00748">
    <property type="entry name" value="HEPN"/>
    <property type="match status" value="1"/>
</dbReference>
<feature type="domain" description="HEPN" evidence="1">
    <location>
        <begin position="10"/>
        <end position="126"/>
    </location>
</feature>
<dbReference type="InterPro" id="IPR007842">
    <property type="entry name" value="HEPN_dom"/>
</dbReference>
<sequence>MSFYEAEVLRERANEFLIAAEDLFSKGFYDLAAFSVEQYCQLIVKYKLLVKVGYYPRTHSLVSLIRELSKVAPQVKVLLEEDEVIIARIEDAYIGSRYLPRRYSRREVEDMLKFVKDKFRRVVESV</sequence>
<organism evidence="2 3">
    <name type="scientific">Infirmifilum lucidum</name>
    <dbReference type="NCBI Taxonomy" id="2776706"/>
    <lineage>
        <taxon>Archaea</taxon>
        <taxon>Thermoproteota</taxon>
        <taxon>Thermoprotei</taxon>
        <taxon>Thermofilales</taxon>
        <taxon>Thermofilaceae</taxon>
        <taxon>Infirmifilum</taxon>
    </lineage>
</organism>
<dbReference type="EMBL" id="CP062310">
    <property type="protein sequence ID" value="QOJ78867.1"/>
    <property type="molecule type" value="Genomic_DNA"/>
</dbReference>
<dbReference type="RefSeq" id="WP_192818839.1">
    <property type="nucleotide sequence ID" value="NZ_CP062310.1"/>
</dbReference>
<protein>
    <submittedName>
        <fullName evidence="2">HEPN domain-containing protein</fullName>
    </submittedName>
</protein>
<dbReference type="GeneID" id="59150033"/>
<name>A0A7L9FGM9_9CREN</name>
<dbReference type="Pfam" id="PF05168">
    <property type="entry name" value="HEPN"/>
    <property type="match status" value="1"/>
</dbReference>
<dbReference type="PROSITE" id="PS50910">
    <property type="entry name" value="HEPN"/>
    <property type="match status" value="1"/>
</dbReference>
<dbReference type="Gene3D" id="1.20.120.330">
    <property type="entry name" value="Nucleotidyltransferases domain 2"/>
    <property type="match status" value="1"/>
</dbReference>
<evidence type="ECO:0000259" key="1">
    <source>
        <dbReference type="PROSITE" id="PS50910"/>
    </source>
</evidence>
<dbReference type="AlphaFoldDB" id="A0A7L9FGM9"/>
<dbReference type="Proteomes" id="UP000594121">
    <property type="component" value="Chromosome"/>
</dbReference>
<proteinExistence type="predicted"/>
<reference evidence="2 3" key="1">
    <citation type="submission" date="2020-10" db="EMBL/GenBank/DDBJ databases">
        <title>Thermofilum lucidum 3507LT sp. nov. a novel member of Thermofilaceae family isolated from Chile hot spring, and proposal of description order Thermofilales.</title>
        <authorList>
            <person name="Zayulina K.S."/>
            <person name="Elcheninov A.G."/>
            <person name="Toshchakov S.V."/>
            <person name="Kublanov I.V."/>
        </authorList>
    </citation>
    <scope>NUCLEOTIDE SEQUENCE [LARGE SCALE GENOMIC DNA]</scope>
    <source>
        <strain evidence="2 3">3507LT</strain>
    </source>
</reference>
<dbReference type="KEGG" id="thel:IG193_09015"/>
<dbReference type="InParanoid" id="A0A7L9FGM9"/>
<gene>
    <name evidence="2" type="ORF">IG193_09015</name>
</gene>